<dbReference type="InterPro" id="IPR040521">
    <property type="entry name" value="KDZ"/>
</dbReference>
<feature type="domain" description="CxC2-like cysteine cluster KDZ transposase-associated" evidence="1">
    <location>
        <begin position="366"/>
        <end position="473"/>
    </location>
</feature>
<dbReference type="AlphaFoldDB" id="A0A401G9H5"/>
<proteinExistence type="predicted"/>
<dbReference type="RefSeq" id="XP_027609749.1">
    <property type="nucleotide sequence ID" value="XM_027753948.1"/>
</dbReference>
<dbReference type="InParanoid" id="A0A401G9H5"/>
<dbReference type="Proteomes" id="UP000287166">
    <property type="component" value="Unassembled WGS sequence"/>
</dbReference>
<dbReference type="GeneID" id="38775753"/>
<accession>A0A401G9H5</accession>
<dbReference type="Pfam" id="PF18803">
    <property type="entry name" value="CxC2"/>
    <property type="match status" value="1"/>
</dbReference>
<dbReference type="OrthoDB" id="2803146at2759"/>
<evidence type="ECO:0000259" key="1">
    <source>
        <dbReference type="Pfam" id="PF18803"/>
    </source>
</evidence>
<gene>
    <name evidence="2" type="ORF">SCP_0200330</name>
</gene>
<keyword evidence="3" id="KW-1185">Reference proteome</keyword>
<dbReference type="InterPro" id="IPR041457">
    <property type="entry name" value="CxC2_KDZ-assoc"/>
</dbReference>
<protein>
    <recommendedName>
        <fullName evidence="1">CxC2-like cysteine cluster KDZ transposase-associated domain-containing protein</fullName>
    </recommendedName>
</protein>
<dbReference type="CDD" id="cd19757">
    <property type="entry name" value="Bbox1"/>
    <property type="match status" value="1"/>
</dbReference>
<reference evidence="2 3" key="1">
    <citation type="journal article" date="2018" name="Sci. Rep.">
        <title>Genome sequence of the cauliflower mushroom Sparassis crispa (Hanabiratake) and its association with beneficial usage.</title>
        <authorList>
            <person name="Kiyama R."/>
            <person name="Furutani Y."/>
            <person name="Kawaguchi K."/>
            <person name="Nakanishi T."/>
        </authorList>
    </citation>
    <scope>NUCLEOTIDE SEQUENCE [LARGE SCALE GENOMIC DNA]</scope>
</reference>
<dbReference type="Pfam" id="PF18758">
    <property type="entry name" value="KDZ"/>
    <property type="match status" value="1"/>
</dbReference>
<dbReference type="EMBL" id="BFAD01000002">
    <property type="protein sequence ID" value="GBE78836.1"/>
    <property type="molecule type" value="Genomic_DNA"/>
</dbReference>
<dbReference type="STRING" id="139825.A0A401G9H5"/>
<organism evidence="2 3">
    <name type="scientific">Sparassis crispa</name>
    <dbReference type="NCBI Taxonomy" id="139825"/>
    <lineage>
        <taxon>Eukaryota</taxon>
        <taxon>Fungi</taxon>
        <taxon>Dikarya</taxon>
        <taxon>Basidiomycota</taxon>
        <taxon>Agaricomycotina</taxon>
        <taxon>Agaricomycetes</taxon>
        <taxon>Polyporales</taxon>
        <taxon>Sparassidaceae</taxon>
        <taxon>Sparassis</taxon>
    </lineage>
</organism>
<evidence type="ECO:0000313" key="3">
    <source>
        <dbReference type="Proteomes" id="UP000287166"/>
    </source>
</evidence>
<evidence type="ECO:0000313" key="2">
    <source>
        <dbReference type="EMBL" id="GBE78836.1"/>
    </source>
</evidence>
<sequence>MNLAKIGVHADVAGAGAKGPDGPPPAIAGGLGATHAIDSPAAIATAVAAVTATPVAAIIAAAGPLVITAAPTAAIVPAVAAPTATMAGPTAGPAGAPVPGLGQPNIPEPLNDPEALQVAIEGALAMANQPLPVLPGRWYVVTRRWEVGVFQGWASVSPLVSAVPNTCHERGGARIKVYRSSRPSQDEDLPRRTAQPSVFQRHITYSFLGNGKVTTRTSFLDTVDDHSRASAVSGSVEHGDMSNVDSIVDSSTWRDRYSDLDVKYIHNIELDEVEGQARKRTAADNPLLQWVPKIDNWLAELICLEGRCSYTDELRPACQTNQATIRCEDCQDLRLYCTTCTVNRHAQSPFHRLKAWTDTHFRRETLKNLGLRLQLGHAPGDQCPNPIRAFSDDFVVVDISGIHEIGLDFCGCEITQFHPTQLLRNRMLPATSVDPKTAATFHLLETFHLISAQFKISGYEFYTALARRTDNTGVNPPKDRYPAFMRMMCEWRHLKMLKCSGRGHDPGGVAATLPGSYAVLCPACPHPGKNLPVDWADVPKDKRLFLSIDANFRLKCKKVSSDQVDPGLNHGYAYFVEEKAYKEHLRTYDKAFSDEISTCNNHDALKLASMKGAHQSTAASGIGTVDCA</sequence>
<name>A0A401G9H5_9APHY</name>
<comment type="caution">
    <text evidence="2">The sequence shown here is derived from an EMBL/GenBank/DDBJ whole genome shotgun (WGS) entry which is preliminary data.</text>
</comment>